<keyword evidence="6" id="KW-1185">Reference proteome</keyword>
<dbReference type="Proteomes" id="UP000697927">
    <property type="component" value="Unassembled WGS sequence"/>
</dbReference>
<feature type="domain" description="HipA-like C-terminal" evidence="4">
    <location>
        <begin position="200"/>
        <end position="378"/>
    </location>
</feature>
<dbReference type="InterPro" id="IPR012893">
    <property type="entry name" value="HipA-like_C"/>
</dbReference>
<sequence>MSALTDLLLHGPRPANPLRQRLGVSQATFSRLVNAEHNVIKAGQARATRYALIRPVRQIRQFPLWQIDNEGKAWRFGELYPIWPQGSCLVMLNNGTAQWFDGLPWYLTDLRPQGFLGRTWGRRLAQQSGLPEDIRLWQEGDVLLALSQQVPENLGGWLVGEESYRRWFEAPAPQAISEPDKRFAYGEMANGALAGDIAGSSAGGEQPKFTCYAQTEAGPVHVIVKFTPPVNNENSQRWADLLHAEALALNILNQAAVTASRAFVQVNQQGQAFLEVIRFDCTGMRGRQGIVSLEAVQGEFASGPLHWPAAMAELLARKVIETSTLRLVQKVWAFGRLIANSDMHAGNLSFFLSDMPLRLAPVYDMLPMAFAPNSAGSMRREAVTPQIDPTVPRDIWQEMLPLARQFWLAAGQNQGISEEFRELSGKMARQLDAVEADIQRLA</sequence>
<comment type="caution">
    <text evidence="5">The sequence shown here is derived from an EMBL/GenBank/DDBJ whole genome shotgun (WGS) entry which is preliminary data.</text>
</comment>
<reference evidence="5 6" key="1">
    <citation type="journal article" date="2020" name="Microorganisms">
        <title>Polyphasic Characterisation of Cedecea colo sp. nov., a New Enteric Bacterium Isolated from the Koala Hindgut.</title>
        <authorList>
            <person name="Boath J.M."/>
            <person name="Dakhal S."/>
            <person name="Van T.T.H."/>
            <person name="Moore R.J."/>
            <person name="Dekiwadia C."/>
            <person name="Macreadie I.G."/>
        </authorList>
    </citation>
    <scope>NUCLEOTIDE SEQUENCE [LARGE SCALE GENOMIC DNA]</scope>
    <source>
        <strain evidence="5 6">ZA</strain>
    </source>
</reference>
<dbReference type="NCBIfam" id="NF007297">
    <property type="entry name" value="PRK09775.1"/>
    <property type="match status" value="1"/>
</dbReference>
<evidence type="ECO:0000313" key="6">
    <source>
        <dbReference type="Proteomes" id="UP000697927"/>
    </source>
</evidence>
<dbReference type="Pfam" id="PF07804">
    <property type="entry name" value="HipA_C"/>
    <property type="match status" value="1"/>
</dbReference>
<dbReference type="RefSeq" id="WP_167611367.1">
    <property type="nucleotide sequence ID" value="NZ_SOYS01000004.1"/>
</dbReference>
<dbReference type="PANTHER" id="PTHR37419">
    <property type="entry name" value="SERINE/THREONINE-PROTEIN KINASE TOXIN HIPA"/>
    <property type="match status" value="1"/>
</dbReference>
<comment type="similarity">
    <text evidence="1">Belongs to the HipA Ser/Thr kinase family.</text>
</comment>
<name>A0ABX0VMN3_9ENTR</name>
<keyword evidence="2" id="KW-0808">Transferase</keyword>
<proteinExistence type="inferred from homology"/>
<evidence type="ECO:0000256" key="2">
    <source>
        <dbReference type="ARBA" id="ARBA00022679"/>
    </source>
</evidence>
<evidence type="ECO:0000256" key="1">
    <source>
        <dbReference type="ARBA" id="ARBA00010164"/>
    </source>
</evidence>
<evidence type="ECO:0000313" key="5">
    <source>
        <dbReference type="EMBL" id="NIY48143.1"/>
    </source>
</evidence>
<accession>A0ABX0VMN3</accession>
<evidence type="ECO:0000259" key="4">
    <source>
        <dbReference type="Pfam" id="PF07804"/>
    </source>
</evidence>
<keyword evidence="3" id="KW-0418">Kinase</keyword>
<dbReference type="PANTHER" id="PTHR37419:SF8">
    <property type="entry name" value="TOXIN YJJJ"/>
    <property type="match status" value="1"/>
</dbReference>
<dbReference type="EMBL" id="SOYS01000004">
    <property type="protein sequence ID" value="NIY48143.1"/>
    <property type="molecule type" value="Genomic_DNA"/>
</dbReference>
<gene>
    <name evidence="5" type="primary">yjjJ</name>
    <name evidence="5" type="ORF">E2L00_11535</name>
</gene>
<protein>
    <submittedName>
        <fullName evidence="5">Type II toxin-antitoxin system HipA family toxin YjjJ</fullName>
    </submittedName>
</protein>
<evidence type="ECO:0000256" key="3">
    <source>
        <dbReference type="ARBA" id="ARBA00022777"/>
    </source>
</evidence>
<dbReference type="InterPro" id="IPR052028">
    <property type="entry name" value="HipA_Ser/Thr_kinase"/>
</dbReference>
<organism evidence="5 6">
    <name type="scientific">Cedecea colo</name>
    <dbReference type="NCBI Taxonomy" id="2552946"/>
    <lineage>
        <taxon>Bacteria</taxon>
        <taxon>Pseudomonadati</taxon>
        <taxon>Pseudomonadota</taxon>
        <taxon>Gammaproteobacteria</taxon>
        <taxon>Enterobacterales</taxon>
        <taxon>Enterobacteriaceae</taxon>
        <taxon>Cedecea</taxon>
    </lineage>
</organism>